<dbReference type="PANTHER" id="PTHR38104:SF1">
    <property type="entry name" value="ANTI-SIGMA-E FACTOR RSEA"/>
    <property type="match status" value="1"/>
</dbReference>
<evidence type="ECO:0000313" key="3">
    <source>
        <dbReference type="Proteomes" id="UP000036902"/>
    </source>
</evidence>
<name>A0A127K3Z0_9RHOO</name>
<dbReference type="AlphaFoldDB" id="A0A127K3Z0"/>
<dbReference type="SUPFAM" id="SSF89069">
    <property type="entry name" value="N-terminal, cytoplasmic domain of anti-sigmaE factor RseA"/>
    <property type="match status" value="1"/>
</dbReference>
<dbReference type="KEGG" id="thu:AC731_006765"/>
<proteinExistence type="predicted"/>
<dbReference type="InterPro" id="IPR052383">
    <property type="entry name" value="Anti-sigma-E_RseA-like"/>
</dbReference>
<organism evidence="2 3">
    <name type="scientific">Thauera humireducens</name>
    <dbReference type="NCBI Taxonomy" id="1134435"/>
    <lineage>
        <taxon>Bacteria</taxon>
        <taxon>Pseudomonadati</taxon>
        <taxon>Pseudomonadota</taxon>
        <taxon>Betaproteobacteria</taxon>
        <taxon>Rhodocyclales</taxon>
        <taxon>Zoogloeaceae</taxon>
        <taxon>Thauera</taxon>
    </lineage>
</organism>
<keyword evidence="3" id="KW-1185">Reference proteome</keyword>
<dbReference type="GO" id="GO:0016989">
    <property type="term" value="F:sigma factor antagonist activity"/>
    <property type="evidence" value="ECO:0007669"/>
    <property type="project" value="InterPro"/>
</dbReference>
<gene>
    <name evidence="2" type="ORF">AC731_006765</name>
</gene>
<dbReference type="Proteomes" id="UP000036902">
    <property type="component" value="Chromosome"/>
</dbReference>
<dbReference type="PANTHER" id="PTHR38104">
    <property type="match status" value="1"/>
</dbReference>
<feature type="domain" description="Anti sigma-E protein RseA N-terminal" evidence="1">
    <location>
        <begin position="2"/>
        <end position="77"/>
    </location>
</feature>
<dbReference type="InterPro" id="IPR036147">
    <property type="entry name" value="Anti-sigma_E_RseA_N_sf"/>
</dbReference>
<dbReference type="STRING" id="1134435.AC731_006765"/>
<dbReference type="Pfam" id="PF03872">
    <property type="entry name" value="RseA_N"/>
    <property type="match status" value="1"/>
</dbReference>
<dbReference type="Gene3D" id="1.10.10.880">
    <property type="entry name" value="Anti sigma-E protein RseA, N-terminal domain"/>
    <property type="match status" value="1"/>
</dbReference>
<evidence type="ECO:0000313" key="2">
    <source>
        <dbReference type="EMBL" id="AMO36669.1"/>
    </source>
</evidence>
<dbReference type="InterPro" id="IPR005572">
    <property type="entry name" value="Anti-sigma_E_RseA_N"/>
</dbReference>
<reference evidence="3" key="1">
    <citation type="submission" date="2016-03" db="EMBL/GenBank/DDBJ databases">
        <authorList>
            <person name="Ma C."/>
            <person name="Zhou S."/>
            <person name="Yang G."/>
        </authorList>
    </citation>
    <scope>NUCLEOTIDE SEQUENCE [LARGE SCALE GENOMIC DNA]</scope>
    <source>
        <strain evidence="3">SgZ-1</strain>
    </source>
</reference>
<dbReference type="CDD" id="cd16328">
    <property type="entry name" value="RseA_N"/>
    <property type="match status" value="1"/>
</dbReference>
<accession>A0A127K3Z0</accession>
<dbReference type="RefSeq" id="WP_004255945.1">
    <property type="nucleotide sequence ID" value="NZ_CP014646.1"/>
</dbReference>
<protein>
    <submittedName>
        <fullName evidence="2">Anti-sigma 24 factor</fullName>
    </submittedName>
</protein>
<dbReference type="EMBL" id="CP014646">
    <property type="protein sequence ID" value="AMO36669.1"/>
    <property type="molecule type" value="Genomic_DNA"/>
</dbReference>
<sequence length="185" mass="19282">MKDKLSALIDGDLDEQAMRPIFEGLRRDETLRRDWDAYCLIGDAIRGERAGSVGFVDRVMAGLEDEPTVLAPAAFAGSASGSGLWHKLMPIAASVMGVAAVGLVAATLYSQEDPVPATIAVQRVAAPPVVASSGSSAVTVSRVQGLADDPMREYVFAHQGVSGGPMPAAVQYVRTVSAQPEGSGR</sequence>
<evidence type="ECO:0000259" key="1">
    <source>
        <dbReference type="Pfam" id="PF03872"/>
    </source>
</evidence>